<accession>A0A5J5EI62</accession>
<organism evidence="2 3">
    <name type="scientific">Sphaerosporella brunnea</name>
    <dbReference type="NCBI Taxonomy" id="1250544"/>
    <lineage>
        <taxon>Eukaryota</taxon>
        <taxon>Fungi</taxon>
        <taxon>Dikarya</taxon>
        <taxon>Ascomycota</taxon>
        <taxon>Pezizomycotina</taxon>
        <taxon>Pezizomycetes</taxon>
        <taxon>Pezizales</taxon>
        <taxon>Pyronemataceae</taxon>
        <taxon>Sphaerosporella</taxon>
    </lineage>
</organism>
<keyword evidence="3" id="KW-1185">Reference proteome</keyword>
<keyword evidence="1" id="KW-0812">Transmembrane</keyword>
<proteinExistence type="predicted"/>
<protein>
    <submittedName>
        <fullName evidence="2">Uncharacterized protein</fullName>
    </submittedName>
</protein>
<dbReference type="Proteomes" id="UP000326924">
    <property type="component" value="Unassembled WGS sequence"/>
</dbReference>
<evidence type="ECO:0000313" key="3">
    <source>
        <dbReference type="Proteomes" id="UP000326924"/>
    </source>
</evidence>
<dbReference type="EMBL" id="VXIS01000319">
    <property type="protein sequence ID" value="KAA8894699.1"/>
    <property type="molecule type" value="Genomic_DNA"/>
</dbReference>
<sequence>MPITTPTGQLISLIALIVNIGVFVGLGYLFGRFPSKERRSHDENNQGAAPDSPGMGLTAPSAALIWAAVLSMAVWQLGKSRFRRMVHCGDENYGDAENGGDAEDDGGAALMIEV</sequence>
<keyword evidence="1" id="KW-1133">Transmembrane helix</keyword>
<keyword evidence="1" id="KW-0472">Membrane</keyword>
<dbReference type="AlphaFoldDB" id="A0A5J5EI62"/>
<name>A0A5J5EI62_9PEZI</name>
<dbReference type="InParanoid" id="A0A5J5EI62"/>
<evidence type="ECO:0000256" key="1">
    <source>
        <dbReference type="SAM" id="Phobius"/>
    </source>
</evidence>
<reference evidence="2 3" key="1">
    <citation type="submission" date="2019-09" db="EMBL/GenBank/DDBJ databases">
        <title>Draft genome of the ectomycorrhizal ascomycete Sphaerosporella brunnea.</title>
        <authorList>
            <consortium name="DOE Joint Genome Institute"/>
            <person name="Benucci G.M."/>
            <person name="Marozzi G."/>
            <person name="Antonielli L."/>
            <person name="Sanchez S."/>
            <person name="Marco P."/>
            <person name="Wang X."/>
            <person name="Falini L.B."/>
            <person name="Barry K."/>
            <person name="Haridas S."/>
            <person name="Lipzen A."/>
            <person name="Labutti K."/>
            <person name="Grigoriev I.V."/>
            <person name="Murat C."/>
            <person name="Martin F."/>
            <person name="Albertini E."/>
            <person name="Donnini D."/>
            <person name="Bonito G."/>
        </authorList>
    </citation>
    <scope>NUCLEOTIDE SEQUENCE [LARGE SCALE GENOMIC DNA]</scope>
    <source>
        <strain evidence="2 3">Sb_GMNB300</strain>
    </source>
</reference>
<comment type="caution">
    <text evidence="2">The sequence shown here is derived from an EMBL/GenBank/DDBJ whole genome shotgun (WGS) entry which is preliminary data.</text>
</comment>
<feature type="transmembrane region" description="Helical" evidence="1">
    <location>
        <begin position="12"/>
        <end position="33"/>
    </location>
</feature>
<feature type="transmembrane region" description="Helical" evidence="1">
    <location>
        <begin position="53"/>
        <end position="75"/>
    </location>
</feature>
<gene>
    <name evidence="2" type="ORF">FN846DRAFT_912621</name>
</gene>
<evidence type="ECO:0000313" key="2">
    <source>
        <dbReference type="EMBL" id="KAA8894699.1"/>
    </source>
</evidence>